<reference evidence="1" key="1">
    <citation type="submission" date="2018-02" db="EMBL/GenBank/DDBJ databases">
        <title>Rhizophora mucronata_Transcriptome.</title>
        <authorList>
            <person name="Meera S.P."/>
            <person name="Sreeshan A."/>
            <person name="Augustine A."/>
        </authorList>
    </citation>
    <scope>NUCLEOTIDE SEQUENCE</scope>
    <source>
        <tissue evidence="1">Leaf</tissue>
    </source>
</reference>
<sequence length="53" mass="6178">MNQNLLRQPHDLSNKRPDELLRSIVGFLGIGGPDTHLWLRFQFLLGQLECYNL</sequence>
<proteinExistence type="predicted"/>
<evidence type="ECO:0000313" key="1">
    <source>
        <dbReference type="EMBL" id="MBW88313.1"/>
    </source>
</evidence>
<dbReference type="EMBL" id="GGEC01007830">
    <property type="protein sequence ID" value="MBW88313.1"/>
    <property type="molecule type" value="Transcribed_RNA"/>
</dbReference>
<accession>A0A2P2J4A2</accession>
<name>A0A2P2J4A2_RHIMU</name>
<dbReference type="AlphaFoldDB" id="A0A2P2J4A2"/>
<organism evidence="1">
    <name type="scientific">Rhizophora mucronata</name>
    <name type="common">Asiatic mangrove</name>
    <dbReference type="NCBI Taxonomy" id="61149"/>
    <lineage>
        <taxon>Eukaryota</taxon>
        <taxon>Viridiplantae</taxon>
        <taxon>Streptophyta</taxon>
        <taxon>Embryophyta</taxon>
        <taxon>Tracheophyta</taxon>
        <taxon>Spermatophyta</taxon>
        <taxon>Magnoliopsida</taxon>
        <taxon>eudicotyledons</taxon>
        <taxon>Gunneridae</taxon>
        <taxon>Pentapetalae</taxon>
        <taxon>rosids</taxon>
        <taxon>fabids</taxon>
        <taxon>Malpighiales</taxon>
        <taxon>Rhizophoraceae</taxon>
        <taxon>Rhizophora</taxon>
    </lineage>
</organism>
<protein>
    <submittedName>
        <fullName evidence="1">Uncharacterized protein</fullName>
    </submittedName>
</protein>